<dbReference type="Gene3D" id="2.120.10.30">
    <property type="entry name" value="TolB, C-terminal domain"/>
    <property type="match status" value="1"/>
</dbReference>
<dbReference type="Proteomes" id="UP000507470">
    <property type="component" value="Unassembled WGS sequence"/>
</dbReference>
<feature type="repeat" description="NHL" evidence="2">
    <location>
        <begin position="203"/>
        <end position="240"/>
    </location>
</feature>
<feature type="region of interest" description="Disordered" evidence="3">
    <location>
        <begin position="1"/>
        <end position="23"/>
    </location>
</feature>
<sequence length="288" mass="32222">MGCSNTKNEETSPIRKIKEHKHGSGNKPIITLPLSFYVTLRERLKIKESDGDIWITDCIIFKDKYVFINRNSGLVVREVDENHDRIITLSGNANGMSAIDGDTVAVTFPNGHYIEIICVATGEVKNKIEVDGMCFQVAYHNGLLYVGFDEKIEEIDLTGKTVNRVPSPTADIGYIATTDDKLFVTDLEKNLLYCCDFTGLVLWEFEDKKLEWPMGVTTDNDGNVYVVGSSSHNVLVISPDGKHHRELLNESNGLKDPIGIHYDKTNNCLLVCNKEGGDAFLLEIENLY</sequence>
<keyword evidence="5" id="KW-1185">Reference proteome</keyword>
<protein>
    <recommendedName>
        <fullName evidence="6">RING-type E3 ubiquitin transferase</fullName>
    </recommendedName>
</protein>
<dbReference type="InterPro" id="IPR010620">
    <property type="entry name" value="SBBP_repeat"/>
</dbReference>
<name>A0A6J7ZV46_MYTCO</name>
<proteinExistence type="predicted"/>
<dbReference type="SUPFAM" id="SSF101898">
    <property type="entry name" value="NHL repeat"/>
    <property type="match status" value="1"/>
</dbReference>
<organism evidence="4 5">
    <name type="scientific">Mytilus coruscus</name>
    <name type="common">Sea mussel</name>
    <dbReference type="NCBI Taxonomy" id="42192"/>
    <lineage>
        <taxon>Eukaryota</taxon>
        <taxon>Metazoa</taxon>
        <taxon>Spiralia</taxon>
        <taxon>Lophotrochozoa</taxon>
        <taxon>Mollusca</taxon>
        <taxon>Bivalvia</taxon>
        <taxon>Autobranchia</taxon>
        <taxon>Pteriomorphia</taxon>
        <taxon>Mytilida</taxon>
        <taxon>Mytiloidea</taxon>
        <taxon>Mytilidae</taxon>
        <taxon>Mytilinae</taxon>
        <taxon>Mytilus</taxon>
    </lineage>
</organism>
<dbReference type="AlphaFoldDB" id="A0A6J7ZV46"/>
<evidence type="ECO:0000256" key="1">
    <source>
        <dbReference type="ARBA" id="ARBA00022737"/>
    </source>
</evidence>
<accession>A0A6J7ZV46</accession>
<evidence type="ECO:0008006" key="6">
    <source>
        <dbReference type="Google" id="ProtNLM"/>
    </source>
</evidence>
<gene>
    <name evidence="4" type="ORF">MCOR_216</name>
</gene>
<evidence type="ECO:0000313" key="4">
    <source>
        <dbReference type="EMBL" id="CAC5355545.1"/>
    </source>
</evidence>
<dbReference type="EMBL" id="CACVKT020000058">
    <property type="protein sequence ID" value="CAC5355545.1"/>
    <property type="molecule type" value="Genomic_DNA"/>
</dbReference>
<evidence type="ECO:0000256" key="2">
    <source>
        <dbReference type="PROSITE-ProRule" id="PRU00504"/>
    </source>
</evidence>
<dbReference type="Pfam" id="PF06739">
    <property type="entry name" value="SBBP"/>
    <property type="match status" value="1"/>
</dbReference>
<evidence type="ECO:0000256" key="3">
    <source>
        <dbReference type="SAM" id="MobiDB-lite"/>
    </source>
</evidence>
<reference evidence="4 5" key="1">
    <citation type="submission" date="2020-06" db="EMBL/GenBank/DDBJ databases">
        <authorList>
            <person name="Li R."/>
            <person name="Bekaert M."/>
        </authorList>
    </citation>
    <scope>NUCLEOTIDE SEQUENCE [LARGE SCALE GENOMIC DNA]</scope>
    <source>
        <strain evidence="5">wild</strain>
    </source>
</reference>
<dbReference type="InterPro" id="IPR011042">
    <property type="entry name" value="6-blade_b-propeller_TolB-like"/>
</dbReference>
<dbReference type="PROSITE" id="PS51125">
    <property type="entry name" value="NHL"/>
    <property type="match status" value="1"/>
</dbReference>
<evidence type="ECO:0000313" key="5">
    <source>
        <dbReference type="Proteomes" id="UP000507470"/>
    </source>
</evidence>
<dbReference type="OrthoDB" id="6043636at2759"/>
<keyword evidence="1" id="KW-0677">Repeat</keyword>
<dbReference type="InterPro" id="IPR001258">
    <property type="entry name" value="NHL_repeat"/>
</dbReference>